<accession>A0ABW7LSA7</accession>
<gene>
    <name evidence="2" type="ORF">ACHFJ0_20315</name>
</gene>
<name>A0ABW7LSA7_9RHOB</name>
<dbReference type="InterPro" id="IPR036038">
    <property type="entry name" value="Aminotransferase-like"/>
</dbReference>
<reference evidence="2 3" key="1">
    <citation type="submission" date="2024-10" db="EMBL/GenBank/DDBJ databases">
        <title>Paracoccus drimophilus sp. nov., a novel bacterium from corn roots in Hunan.</title>
        <authorList>
            <person name="Li X."/>
        </authorList>
    </citation>
    <scope>NUCLEOTIDE SEQUENCE [LARGE SCALE GENOMIC DNA]</scope>
    <source>
        <strain evidence="2 3">NGMCC 1.201697</strain>
    </source>
</reference>
<dbReference type="Gene3D" id="3.30.470.10">
    <property type="match status" value="1"/>
</dbReference>
<dbReference type="Proteomes" id="UP001609376">
    <property type="component" value="Unassembled WGS sequence"/>
</dbReference>
<dbReference type="Gene3D" id="3.20.10.10">
    <property type="entry name" value="D-amino Acid Aminotransferase, subunit A, domain 2"/>
    <property type="match status" value="1"/>
</dbReference>
<sequence>MEGALRGSGPDLRLIETLLWDGHDLSHLPRHLERLAASAARLGWRCDLQGARAALLAATPDGPARMRLTLDETGRMEVVAANLPPALTVWRVALSDRHLYSGDPWLRVKSTRRPVHDAARATLPAGIDEFLLANERDEVCEGTITNVFFDLGQGLRTPPLHCGLLPGTLRAELLETGQCAEAILPRADLARARLWIGNSLRGLVPAQLAG</sequence>
<dbReference type="EMBL" id="JBIMPR010000019">
    <property type="protein sequence ID" value="MFH5776594.1"/>
    <property type="molecule type" value="Genomic_DNA"/>
</dbReference>
<proteinExistence type="predicted"/>
<dbReference type="SUPFAM" id="SSF56752">
    <property type="entry name" value="D-aminoacid aminotransferase-like PLP-dependent enzymes"/>
    <property type="match status" value="1"/>
</dbReference>
<dbReference type="GO" id="GO:0008483">
    <property type="term" value="F:transaminase activity"/>
    <property type="evidence" value="ECO:0007669"/>
    <property type="project" value="UniProtKB-KW"/>
</dbReference>
<evidence type="ECO:0000256" key="1">
    <source>
        <dbReference type="ARBA" id="ARBA00014472"/>
    </source>
</evidence>
<protein>
    <recommendedName>
        <fullName evidence="1">Probable branched-chain-amino-acid aminotransferase</fullName>
    </recommendedName>
</protein>
<evidence type="ECO:0000313" key="3">
    <source>
        <dbReference type="Proteomes" id="UP001609376"/>
    </source>
</evidence>
<comment type="caution">
    <text evidence="2">The sequence shown here is derived from an EMBL/GenBank/DDBJ whole genome shotgun (WGS) entry which is preliminary data.</text>
</comment>
<dbReference type="NCBIfam" id="NF005729">
    <property type="entry name" value="PRK07546.1-3"/>
    <property type="match status" value="1"/>
</dbReference>
<keyword evidence="2" id="KW-0032">Aminotransferase</keyword>
<organism evidence="2 3">
    <name type="scientific">Paracoccus broussonetiae subsp. drimophilus</name>
    <dbReference type="NCBI Taxonomy" id="3373869"/>
    <lineage>
        <taxon>Bacteria</taxon>
        <taxon>Pseudomonadati</taxon>
        <taxon>Pseudomonadota</taxon>
        <taxon>Alphaproteobacteria</taxon>
        <taxon>Rhodobacterales</taxon>
        <taxon>Paracoccaceae</taxon>
        <taxon>Paracoccus</taxon>
        <taxon>Paracoccus broussonetiae</taxon>
    </lineage>
</organism>
<keyword evidence="3" id="KW-1185">Reference proteome</keyword>
<dbReference type="InterPro" id="IPR001544">
    <property type="entry name" value="Aminotrans_IV"/>
</dbReference>
<keyword evidence="2" id="KW-0808">Transferase</keyword>
<evidence type="ECO:0000313" key="2">
    <source>
        <dbReference type="EMBL" id="MFH5776594.1"/>
    </source>
</evidence>
<dbReference type="InterPro" id="IPR043131">
    <property type="entry name" value="BCAT-like_N"/>
</dbReference>
<dbReference type="Pfam" id="PF01063">
    <property type="entry name" value="Aminotran_4"/>
    <property type="match status" value="1"/>
</dbReference>
<dbReference type="InterPro" id="IPR043132">
    <property type="entry name" value="BCAT-like_C"/>
</dbReference>
<dbReference type="RefSeq" id="WP_395135607.1">
    <property type="nucleotide sequence ID" value="NZ_JBIMPR010000019.1"/>
</dbReference>